<comment type="caution">
    <text evidence="1">The sequence shown here is derived from an EMBL/GenBank/DDBJ whole genome shotgun (WGS) entry which is preliminary data.</text>
</comment>
<dbReference type="AlphaFoldDB" id="A0A074LTL9"/>
<dbReference type="InterPro" id="IPR016024">
    <property type="entry name" value="ARM-type_fold"/>
</dbReference>
<organism evidence="1 2">
    <name type="scientific">Tumebacillus flagellatus</name>
    <dbReference type="NCBI Taxonomy" id="1157490"/>
    <lineage>
        <taxon>Bacteria</taxon>
        <taxon>Bacillati</taxon>
        <taxon>Bacillota</taxon>
        <taxon>Bacilli</taxon>
        <taxon>Bacillales</taxon>
        <taxon>Alicyclobacillaceae</taxon>
        <taxon>Tumebacillus</taxon>
    </lineage>
</organism>
<gene>
    <name evidence="1" type="ORF">EL26_11710</name>
</gene>
<dbReference type="Gene3D" id="1.25.10.10">
    <property type="entry name" value="Leucine-rich Repeat Variant"/>
    <property type="match status" value="1"/>
</dbReference>
<dbReference type="RefSeq" id="WP_038088301.1">
    <property type="nucleotide sequence ID" value="NZ_JMIR01000014.1"/>
</dbReference>
<evidence type="ECO:0000313" key="1">
    <source>
        <dbReference type="EMBL" id="KEO83128.1"/>
    </source>
</evidence>
<dbReference type="OrthoDB" id="512760at2"/>
<dbReference type="SMART" id="SM00567">
    <property type="entry name" value="EZ_HEAT"/>
    <property type="match status" value="1"/>
</dbReference>
<sequence>MELQELREKVELGNFKEAIEIVEKYGETKCIEATGELIVHLMETDHPRFRNAIAIALSDMGAQEAVEPLMELLEDPKTVGNRGSLLYALESFDCSKHAQKLVQFMCEGNFEVSRQSYLVLQACKDKISMHEREWCIGRLQQAIDELEDKEQAAFLSEAIDELFGE</sequence>
<dbReference type="SUPFAM" id="SSF48371">
    <property type="entry name" value="ARM repeat"/>
    <property type="match status" value="1"/>
</dbReference>
<evidence type="ECO:0008006" key="3">
    <source>
        <dbReference type="Google" id="ProtNLM"/>
    </source>
</evidence>
<dbReference type="InterPro" id="IPR011989">
    <property type="entry name" value="ARM-like"/>
</dbReference>
<dbReference type="InterPro" id="IPR004155">
    <property type="entry name" value="PBS_lyase_HEAT"/>
</dbReference>
<accession>A0A074LTL9</accession>
<name>A0A074LTL9_9BACL</name>
<dbReference type="EMBL" id="JMIR01000014">
    <property type="protein sequence ID" value="KEO83128.1"/>
    <property type="molecule type" value="Genomic_DNA"/>
</dbReference>
<dbReference type="eggNOG" id="ENOG503385G">
    <property type="taxonomic scope" value="Bacteria"/>
</dbReference>
<reference evidence="1 2" key="1">
    <citation type="journal article" date="2013" name="Int. J. Syst. Evol. Microbiol.">
        <title>Tumebacillus flagellatus sp. nov., an alpha-amylase/pullulanase-producing bacterium isolated from cassava wastewater.</title>
        <authorList>
            <person name="Wang Q."/>
            <person name="Xie N."/>
            <person name="Qin Y."/>
            <person name="Shen N."/>
            <person name="Zhu J."/>
            <person name="Mi H."/>
            <person name="Huang R."/>
        </authorList>
    </citation>
    <scope>NUCLEOTIDE SEQUENCE [LARGE SCALE GENOMIC DNA]</scope>
    <source>
        <strain evidence="1 2">GST4</strain>
    </source>
</reference>
<dbReference type="Pfam" id="PF13646">
    <property type="entry name" value="HEAT_2"/>
    <property type="match status" value="1"/>
</dbReference>
<evidence type="ECO:0000313" key="2">
    <source>
        <dbReference type="Proteomes" id="UP000027931"/>
    </source>
</evidence>
<dbReference type="STRING" id="1157490.EL26_11710"/>
<keyword evidence="2" id="KW-1185">Reference proteome</keyword>
<protein>
    <recommendedName>
        <fullName evidence="3">PBS lyase</fullName>
    </recommendedName>
</protein>
<proteinExistence type="predicted"/>
<dbReference type="Proteomes" id="UP000027931">
    <property type="component" value="Unassembled WGS sequence"/>
</dbReference>